<keyword evidence="4 7" id="KW-0238">DNA-binding</keyword>
<dbReference type="GO" id="GO:0000978">
    <property type="term" value="F:RNA polymerase II cis-regulatory region sequence-specific DNA binding"/>
    <property type="evidence" value="ECO:0007669"/>
    <property type="project" value="TreeGrafter"/>
</dbReference>
<evidence type="ECO:0000256" key="7">
    <source>
        <dbReference type="PROSITE-ProRule" id="PRU00108"/>
    </source>
</evidence>
<evidence type="ECO:0000256" key="1">
    <source>
        <dbReference type="ARBA" id="ARBA00004123"/>
    </source>
</evidence>
<evidence type="ECO:0000256" key="3">
    <source>
        <dbReference type="ARBA" id="ARBA00022473"/>
    </source>
</evidence>
<dbReference type="Pfam" id="PF16878">
    <property type="entry name" value="SIX1_SD"/>
    <property type="match status" value="1"/>
</dbReference>
<dbReference type="FunFam" id="1.10.10.60:FF:000046">
    <property type="entry name" value="SIX homeobox 3"/>
    <property type="match status" value="1"/>
</dbReference>
<dbReference type="InterPro" id="IPR031701">
    <property type="entry name" value="SIX1_SD"/>
</dbReference>
<feature type="compositionally biased region" description="Gly residues" evidence="9">
    <location>
        <begin position="39"/>
        <end position="56"/>
    </location>
</feature>
<keyword evidence="6 7" id="KW-0539">Nucleus</keyword>
<comment type="subcellular location">
    <subcellularLocation>
        <location evidence="1 7 8">Nucleus</location>
    </subcellularLocation>
</comment>
<feature type="domain" description="Homeobox" evidence="10">
    <location>
        <begin position="191"/>
        <end position="251"/>
    </location>
</feature>
<evidence type="ECO:0000256" key="2">
    <source>
        <dbReference type="ARBA" id="ARBA00008161"/>
    </source>
</evidence>
<accession>A0A8C4UFD1</accession>
<name>A0A8C4UFD1_FALTI</name>
<evidence type="ECO:0000256" key="6">
    <source>
        <dbReference type="ARBA" id="ARBA00023242"/>
    </source>
</evidence>
<dbReference type="Proteomes" id="UP000694562">
    <property type="component" value="Unplaced"/>
</dbReference>
<evidence type="ECO:0000256" key="5">
    <source>
        <dbReference type="ARBA" id="ARBA00023155"/>
    </source>
</evidence>
<reference evidence="11" key="2">
    <citation type="submission" date="2025-09" db="UniProtKB">
        <authorList>
            <consortium name="Ensembl"/>
        </authorList>
    </citation>
    <scope>IDENTIFICATION</scope>
</reference>
<dbReference type="GO" id="GO:0005634">
    <property type="term" value="C:nucleus"/>
    <property type="evidence" value="ECO:0007669"/>
    <property type="project" value="UniProtKB-SubCell"/>
</dbReference>
<proteinExistence type="inferred from homology"/>
<comment type="similarity">
    <text evidence="2">Belongs to the SIX/Sine oculis homeobox family.</text>
</comment>
<dbReference type="Gene3D" id="1.10.10.60">
    <property type="entry name" value="Homeodomain-like"/>
    <property type="match status" value="1"/>
</dbReference>
<dbReference type="PANTHER" id="PTHR10390:SF12">
    <property type="entry name" value="HOMEOBOX PROTEIN SIX6"/>
    <property type="match status" value="1"/>
</dbReference>
<dbReference type="GO" id="GO:0005667">
    <property type="term" value="C:transcription regulator complex"/>
    <property type="evidence" value="ECO:0007669"/>
    <property type="project" value="TreeGrafter"/>
</dbReference>
<dbReference type="OrthoDB" id="3501850at2759"/>
<dbReference type="Pfam" id="PF00046">
    <property type="entry name" value="Homeodomain"/>
    <property type="match status" value="1"/>
</dbReference>
<feature type="region of interest" description="Disordered" evidence="9">
    <location>
        <begin position="39"/>
        <end position="61"/>
    </location>
</feature>
<dbReference type="OMA" id="WPADENV"/>
<evidence type="ECO:0000259" key="10">
    <source>
        <dbReference type="PROSITE" id="PS50071"/>
    </source>
</evidence>
<evidence type="ECO:0000256" key="9">
    <source>
        <dbReference type="SAM" id="MobiDB-lite"/>
    </source>
</evidence>
<dbReference type="PROSITE" id="PS50071">
    <property type="entry name" value="HOMEOBOX_2"/>
    <property type="match status" value="1"/>
</dbReference>
<dbReference type="GO" id="GO:0000981">
    <property type="term" value="F:DNA-binding transcription factor activity, RNA polymerase II-specific"/>
    <property type="evidence" value="ECO:0007669"/>
    <property type="project" value="TreeGrafter"/>
</dbReference>
<dbReference type="InterPro" id="IPR009057">
    <property type="entry name" value="Homeodomain-like_sf"/>
</dbReference>
<evidence type="ECO:0000256" key="8">
    <source>
        <dbReference type="RuleBase" id="RU000682"/>
    </source>
</evidence>
<dbReference type="SMART" id="SM00389">
    <property type="entry name" value="HOX"/>
    <property type="match status" value="1"/>
</dbReference>
<dbReference type="SUPFAM" id="SSF46689">
    <property type="entry name" value="Homeodomain-like"/>
    <property type="match status" value="1"/>
</dbReference>
<dbReference type="AlphaFoldDB" id="A0A8C4UFD1"/>
<dbReference type="GO" id="GO:0001654">
    <property type="term" value="P:eye development"/>
    <property type="evidence" value="ECO:0007669"/>
    <property type="project" value="TreeGrafter"/>
</dbReference>
<dbReference type="InterPro" id="IPR001356">
    <property type="entry name" value="HD"/>
</dbReference>
<sequence length="540" mass="58093">MVFRSPLELYPTHFFLPNFAADPHHRSLLLASGGGGGGSGSGSGCSPGAGGGGGGSSRAPHEELSMFQLPTLNFSPEQVASVCETLEETGDIERLGRFLWSLPVAPGACEAINKHESILRARAVVAFHTGNFRDLYHILENHKFTKESHGKLQAMWLEAHYQEAEKLRGRPLGPVDKYRVRKKFPLPRTIWDGEQKTHCFKERTRSLLREWYLQDPYPNPSKKRELAQATGLTPTQVGNWFKNRRQRDRAAAAKNRSVGLRAPAPGRGARWAAGPRGRPRSAPRLGGRPAGSAPLPLLSSSSSSSSSSSPSPPPRAIRAPAGRVGLLPAAAGTRRGPARLKVARRAPSPARAPHGLPGCGPGWGSPRAWAAPVACVYARVCGRGGGGGRARLSLRPARGGGGGRETPRPRVGGLWLCFLLVGICAWPGAGAAAPPKGRGGLCDPGLLRSGRLRSSCSCSLHARRDRRRHTRTPELFGSGRKRGKKAFKGSGNLFFPPIPISVYTTWRPGPPVVCFLCIYACIYLRASRCLFFLIYISALP</sequence>
<protein>
    <submittedName>
        <fullName evidence="11">SIX homeobox 3</fullName>
    </submittedName>
</protein>
<organism evidence="11 12">
    <name type="scientific">Falco tinnunculus</name>
    <name type="common">Common kestrel</name>
    <dbReference type="NCBI Taxonomy" id="100819"/>
    <lineage>
        <taxon>Eukaryota</taxon>
        <taxon>Metazoa</taxon>
        <taxon>Chordata</taxon>
        <taxon>Craniata</taxon>
        <taxon>Vertebrata</taxon>
        <taxon>Euteleostomi</taxon>
        <taxon>Archelosauria</taxon>
        <taxon>Archosauria</taxon>
        <taxon>Dinosauria</taxon>
        <taxon>Saurischia</taxon>
        <taxon>Theropoda</taxon>
        <taxon>Coelurosauria</taxon>
        <taxon>Aves</taxon>
        <taxon>Neognathae</taxon>
        <taxon>Neoaves</taxon>
        <taxon>Telluraves</taxon>
        <taxon>Australaves</taxon>
        <taxon>Falconiformes</taxon>
        <taxon>Falconidae</taxon>
        <taxon>Falco</taxon>
    </lineage>
</organism>
<keyword evidence="3" id="KW-0217">Developmental protein</keyword>
<dbReference type="CDD" id="cd00086">
    <property type="entry name" value="homeodomain"/>
    <property type="match status" value="1"/>
</dbReference>
<feature type="compositionally biased region" description="Low complexity" evidence="9">
    <location>
        <begin position="316"/>
        <end position="335"/>
    </location>
</feature>
<evidence type="ECO:0000256" key="4">
    <source>
        <dbReference type="ARBA" id="ARBA00023125"/>
    </source>
</evidence>
<reference evidence="11" key="1">
    <citation type="submission" date="2025-08" db="UniProtKB">
        <authorList>
            <consortium name="Ensembl"/>
        </authorList>
    </citation>
    <scope>IDENTIFICATION</scope>
</reference>
<dbReference type="Ensembl" id="ENSFTIT00000010170.1">
    <property type="protein sequence ID" value="ENSFTIP00000009736.1"/>
    <property type="gene ID" value="ENSFTIG00000006592.1"/>
</dbReference>
<keyword evidence="12" id="KW-1185">Reference proteome</keyword>
<dbReference type="PANTHER" id="PTHR10390">
    <property type="entry name" value="HOMEOBOX PROTEIN SIX"/>
    <property type="match status" value="1"/>
</dbReference>
<keyword evidence="5 7" id="KW-0371">Homeobox</keyword>
<evidence type="ECO:0000313" key="12">
    <source>
        <dbReference type="Proteomes" id="UP000694562"/>
    </source>
</evidence>
<feature type="DNA-binding region" description="Homeobox" evidence="7">
    <location>
        <begin position="193"/>
        <end position="252"/>
    </location>
</feature>
<feature type="region of interest" description="Disordered" evidence="9">
    <location>
        <begin position="236"/>
        <end position="356"/>
    </location>
</feature>
<evidence type="ECO:0000313" key="11">
    <source>
        <dbReference type="Ensembl" id="ENSFTIP00000009736.1"/>
    </source>
</evidence>
<feature type="compositionally biased region" description="Low complexity" evidence="9">
    <location>
        <begin position="259"/>
        <end position="309"/>
    </location>
</feature>